<reference evidence="4 5" key="1">
    <citation type="journal article" date="2016" name="Front. Microbiol.">
        <title>Genomic Resource of Rice Seed Associated Bacteria.</title>
        <authorList>
            <person name="Midha S."/>
            <person name="Bansal K."/>
            <person name="Sharma S."/>
            <person name="Kumar N."/>
            <person name="Patil P.P."/>
            <person name="Chaudhry V."/>
            <person name="Patil P.B."/>
        </authorList>
    </citation>
    <scope>NUCLEOTIDE SEQUENCE [LARGE SCALE GENOMIC DNA]</scope>
    <source>
        <strain evidence="4 5">NS359</strain>
    </source>
</reference>
<dbReference type="GO" id="GO:0016614">
    <property type="term" value="F:oxidoreductase activity, acting on CH-OH group of donors"/>
    <property type="evidence" value="ECO:0007669"/>
    <property type="project" value="UniProtKB-ARBA"/>
</dbReference>
<dbReference type="PRINTS" id="PR00080">
    <property type="entry name" value="SDRFAMILY"/>
</dbReference>
<evidence type="ECO:0000313" key="5">
    <source>
        <dbReference type="Proteomes" id="UP000072763"/>
    </source>
</evidence>
<dbReference type="EMBL" id="LDRC01000049">
    <property type="protein sequence ID" value="KTR51606.1"/>
    <property type="molecule type" value="Genomic_DNA"/>
</dbReference>
<dbReference type="PRINTS" id="PR00081">
    <property type="entry name" value="GDHRDH"/>
</dbReference>
<dbReference type="Proteomes" id="UP000072763">
    <property type="component" value="Unassembled WGS sequence"/>
</dbReference>
<comment type="caution">
    <text evidence="4">The sequence shown here is derived from an EMBL/GenBank/DDBJ whole genome shotgun (WGS) entry which is preliminary data.</text>
</comment>
<dbReference type="PATRIC" id="fig|465820.4.peg.2079"/>
<gene>
    <name evidence="4" type="ORF">NS359_09585</name>
</gene>
<dbReference type="InterPro" id="IPR036291">
    <property type="entry name" value="NAD(P)-bd_dom_sf"/>
</dbReference>
<evidence type="ECO:0000256" key="1">
    <source>
        <dbReference type="ARBA" id="ARBA00006484"/>
    </source>
</evidence>
<evidence type="ECO:0000256" key="3">
    <source>
        <dbReference type="SAM" id="MobiDB-lite"/>
    </source>
</evidence>
<sequence length="296" mass="31233">MSQLDKQDPRSQYARPPFPPQTQQGSGLASAMDPAPDHGETTYLGTGRMPGYRVLVTGADSGIGRAAAIAMAKEGADVALNALPEELEDLEQVRDVVGDIGRKAVLLPGDLTDEAFCDTLVRDAVSELGGLDALVLVAGHQQVHEDVTEQSTEDFDRTMKVNLYSMFWLVRAAVPHMAPGSAIVTTSSVSAYQPQDRMIDYAATKSAIITYTNGLARQLAARGIRANCVVPGPVWTPLQPISYTGDEIAAYGQDTPFGRPAQPVELGSAYVHLAGPESSYTSGSTLTVAGATGVAL</sequence>
<dbReference type="SUPFAM" id="SSF51735">
    <property type="entry name" value="NAD(P)-binding Rossmann-fold domains"/>
    <property type="match status" value="1"/>
</dbReference>
<dbReference type="PROSITE" id="PS00061">
    <property type="entry name" value="ADH_SHORT"/>
    <property type="match status" value="1"/>
</dbReference>
<comment type="similarity">
    <text evidence="1">Belongs to the short-chain dehydrogenases/reductases (SDR) family.</text>
</comment>
<dbReference type="OrthoDB" id="9809287at2"/>
<dbReference type="PANTHER" id="PTHR48107:SF16">
    <property type="entry name" value="NADPH-DEPENDENT ALDEHYDE REDUCTASE 1, CHLOROPLASTIC"/>
    <property type="match status" value="1"/>
</dbReference>
<organism evidence="4 5">
    <name type="scientific">Curtobacterium oceanosedimentum</name>
    <dbReference type="NCBI Taxonomy" id="465820"/>
    <lineage>
        <taxon>Bacteria</taxon>
        <taxon>Bacillati</taxon>
        <taxon>Actinomycetota</taxon>
        <taxon>Actinomycetes</taxon>
        <taxon>Micrococcales</taxon>
        <taxon>Microbacteriaceae</taxon>
        <taxon>Curtobacterium</taxon>
    </lineage>
</organism>
<dbReference type="Pfam" id="PF13561">
    <property type="entry name" value="adh_short_C2"/>
    <property type="match status" value="1"/>
</dbReference>
<dbReference type="AlphaFoldDB" id="A0A147DQ30"/>
<name>A0A147DQ30_9MICO</name>
<dbReference type="InterPro" id="IPR002347">
    <property type="entry name" value="SDR_fam"/>
</dbReference>
<protein>
    <submittedName>
        <fullName evidence="4">Oxidoreductase</fullName>
    </submittedName>
</protein>
<dbReference type="PANTHER" id="PTHR48107">
    <property type="entry name" value="NADPH-DEPENDENT ALDEHYDE REDUCTASE-LIKE PROTEIN, CHLOROPLASTIC-RELATED"/>
    <property type="match status" value="1"/>
</dbReference>
<dbReference type="STRING" id="465820.NS263_01560"/>
<keyword evidence="2" id="KW-0560">Oxidoreductase</keyword>
<feature type="region of interest" description="Disordered" evidence="3">
    <location>
        <begin position="1"/>
        <end position="46"/>
    </location>
</feature>
<accession>A0A147DQ30</accession>
<dbReference type="FunFam" id="3.40.50.720:FF:000084">
    <property type="entry name" value="Short-chain dehydrogenase reductase"/>
    <property type="match status" value="1"/>
</dbReference>
<dbReference type="InterPro" id="IPR020904">
    <property type="entry name" value="Sc_DH/Rdtase_CS"/>
</dbReference>
<proteinExistence type="inferred from homology"/>
<evidence type="ECO:0000313" key="4">
    <source>
        <dbReference type="EMBL" id="KTR51606.1"/>
    </source>
</evidence>
<dbReference type="RefSeq" id="WP_058749915.1">
    <property type="nucleotide sequence ID" value="NZ_LDRC01000049.1"/>
</dbReference>
<evidence type="ECO:0000256" key="2">
    <source>
        <dbReference type="ARBA" id="ARBA00023002"/>
    </source>
</evidence>
<dbReference type="Gene3D" id="3.40.50.720">
    <property type="entry name" value="NAD(P)-binding Rossmann-like Domain"/>
    <property type="match status" value="1"/>
</dbReference>